<gene>
    <name evidence="2" type="ORF">BpHYR1_037284</name>
</gene>
<keyword evidence="1" id="KW-0812">Transmembrane</keyword>
<reference evidence="2 3" key="1">
    <citation type="journal article" date="2018" name="Sci. Rep.">
        <title>Genomic signatures of local adaptation to the degree of environmental predictability in rotifers.</title>
        <authorList>
            <person name="Franch-Gras L."/>
            <person name="Hahn C."/>
            <person name="Garcia-Roger E.M."/>
            <person name="Carmona M.J."/>
            <person name="Serra M."/>
            <person name="Gomez A."/>
        </authorList>
    </citation>
    <scope>NUCLEOTIDE SEQUENCE [LARGE SCALE GENOMIC DNA]</scope>
    <source>
        <strain evidence="2">HYR1</strain>
    </source>
</reference>
<evidence type="ECO:0000313" key="2">
    <source>
        <dbReference type="EMBL" id="RNA12071.1"/>
    </source>
</evidence>
<protein>
    <submittedName>
        <fullName evidence="2">Uncharacterized protein</fullName>
    </submittedName>
</protein>
<evidence type="ECO:0000256" key="1">
    <source>
        <dbReference type="SAM" id="Phobius"/>
    </source>
</evidence>
<evidence type="ECO:0000313" key="3">
    <source>
        <dbReference type="Proteomes" id="UP000276133"/>
    </source>
</evidence>
<feature type="transmembrane region" description="Helical" evidence="1">
    <location>
        <begin position="41"/>
        <end position="61"/>
    </location>
</feature>
<dbReference type="Proteomes" id="UP000276133">
    <property type="component" value="Unassembled WGS sequence"/>
</dbReference>
<dbReference type="AlphaFoldDB" id="A0A3M7QLZ4"/>
<proteinExistence type="predicted"/>
<name>A0A3M7QLZ4_BRAPC</name>
<dbReference type="EMBL" id="REGN01005773">
    <property type="protein sequence ID" value="RNA12071.1"/>
    <property type="molecule type" value="Genomic_DNA"/>
</dbReference>
<organism evidence="2 3">
    <name type="scientific">Brachionus plicatilis</name>
    <name type="common">Marine rotifer</name>
    <name type="synonym">Brachionus muelleri</name>
    <dbReference type="NCBI Taxonomy" id="10195"/>
    <lineage>
        <taxon>Eukaryota</taxon>
        <taxon>Metazoa</taxon>
        <taxon>Spiralia</taxon>
        <taxon>Gnathifera</taxon>
        <taxon>Rotifera</taxon>
        <taxon>Eurotatoria</taxon>
        <taxon>Monogononta</taxon>
        <taxon>Pseudotrocha</taxon>
        <taxon>Ploima</taxon>
        <taxon>Brachionidae</taxon>
        <taxon>Brachionus</taxon>
    </lineage>
</organism>
<keyword evidence="1" id="KW-1133">Transmembrane helix</keyword>
<sequence length="66" mass="7888">MIERSIIYIDLDQDINSRAVHNSPRHLHNLGDKLIKVSYELLVVGIYSRWYFLVVVLFGRWKLLNF</sequence>
<comment type="caution">
    <text evidence="2">The sequence shown here is derived from an EMBL/GenBank/DDBJ whole genome shotgun (WGS) entry which is preliminary data.</text>
</comment>
<keyword evidence="3" id="KW-1185">Reference proteome</keyword>
<keyword evidence="1" id="KW-0472">Membrane</keyword>
<accession>A0A3M7QLZ4</accession>